<evidence type="ECO:0000259" key="1">
    <source>
        <dbReference type="Pfam" id="PF13480"/>
    </source>
</evidence>
<dbReference type="GO" id="GO:0016746">
    <property type="term" value="F:acyltransferase activity"/>
    <property type="evidence" value="ECO:0007669"/>
    <property type="project" value="UniProtKB-KW"/>
</dbReference>
<dbReference type="Proteomes" id="UP001303211">
    <property type="component" value="Chromosome"/>
</dbReference>
<feature type="domain" description="BioF2-like acetyltransferase" evidence="1">
    <location>
        <begin position="188"/>
        <end position="333"/>
    </location>
</feature>
<evidence type="ECO:0000313" key="3">
    <source>
        <dbReference type="Proteomes" id="UP001303211"/>
    </source>
</evidence>
<dbReference type="EMBL" id="CP136921">
    <property type="protein sequence ID" value="WOO31443.1"/>
    <property type="molecule type" value="Genomic_DNA"/>
</dbReference>
<dbReference type="Pfam" id="PF13480">
    <property type="entry name" value="Acetyltransf_6"/>
    <property type="match status" value="1"/>
</dbReference>
<keyword evidence="2" id="KW-0808">Transferase</keyword>
<evidence type="ECO:0000313" key="2">
    <source>
        <dbReference type="EMBL" id="WOO31443.1"/>
    </source>
</evidence>
<reference evidence="2 3" key="1">
    <citation type="submission" date="2023-03" db="EMBL/GenBank/DDBJ databases">
        <title>Diaphorobacter basophil sp. nov., isolated from a sewage-treatment plant.</title>
        <authorList>
            <person name="Yang K."/>
        </authorList>
    </citation>
    <scope>NUCLEOTIDE SEQUENCE [LARGE SCALE GENOMIC DNA]</scope>
    <source>
        <strain evidence="2 3">Y-1</strain>
    </source>
</reference>
<dbReference type="Gene3D" id="3.40.630.30">
    <property type="match status" value="1"/>
</dbReference>
<dbReference type="RefSeq" id="WP_317700922.1">
    <property type="nucleotide sequence ID" value="NZ_CP136921.1"/>
</dbReference>
<dbReference type="EC" id="2.3.1.-" evidence="2"/>
<dbReference type="SUPFAM" id="SSF55729">
    <property type="entry name" value="Acyl-CoA N-acyltransferases (Nat)"/>
    <property type="match status" value="1"/>
</dbReference>
<dbReference type="InterPro" id="IPR016181">
    <property type="entry name" value="Acyl_CoA_acyltransferase"/>
</dbReference>
<gene>
    <name evidence="2" type="ORF">P4826_13615</name>
</gene>
<organism evidence="2 3">
    <name type="scientific">Diaphorobacter limosus</name>
    <dbReference type="NCBI Taxonomy" id="3036128"/>
    <lineage>
        <taxon>Bacteria</taxon>
        <taxon>Pseudomonadati</taxon>
        <taxon>Pseudomonadota</taxon>
        <taxon>Betaproteobacteria</taxon>
        <taxon>Burkholderiales</taxon>
        <taxon>Comamonadaceae</taxon>
        <taxon>Diaphorobacter</taxon>
    </lineage>
</organism>
<dbReference type="InterPro" id="IPR038740">
    <property type="entry name" value="BioF2-like_GNAT_dom"/>
</dbReference>
<sequence>MSGLKSSIENPWVCDIVTDEVLARETGVPLPSHAQSDQAFCTPHALRSWARAFLPAGGWSGPLRHVRVRQNGQLQALIPFARQQVARFSINSLAGYYWPFRSLCLLAQPGAGMGLADAVGRALANTPPGAVLRFGPISGRDEVMLAMLRQLMAAGWRHRAKATGAVFQLDLSLGLDALKQRFSGSLLKHIEYSRRRLSKTVGEVRCERHVLSGEDQPLLDILAGIESRSWLGRDGGDLKFVGPANQLFWTQMGREPDPHAQAVCWVLHCGDQPVAFSAHLETDTALYVLANSYDEQWKSHSPGSILTYEVLRDAIARHKRLFDWGQGDSGYKQRWGAQEGALLYDVMMFRPGLLGDLLALAAEKALRDWDVRLDALP</sequence>
<proteinExistence type="predicted"/>
<keyword evidence="2" id="KW-0012">Acyltransferase</keyword>
<protein>
    <submittedName>
        <fullName evidence="2">GNAT family N-acetyltransferase</fullName>
        <ecNumber evidence="2">2.3.1.-</ecNumber>
    </submittedName>
</protein>
<accession>A0ABZ0J3K0</accession>
<keyword evidence="3" id="KW-1185">Reference proteome</keyword>
<name>A0ABZ0J3K0_9BURK</name>